<dbReference type="Gene3D" id="3.80.10.10">
    <property type="entry name" value="Ribonuclease Inhibitor"/>
    <property type="match status" value="1"/>
</dbReference>
<dbReference type="STRING" id="105231.A0A1Y1IUP9"/>
<dbReference type="AlphaFoldDB" id="A0A1Y1IUP9"/>
<keyword evidence="3" id="KW-0677">Repeat</keyword>
<keyword evidence="4" id="KW-0325">Glycoprotein</keyword>
<organism evidence="6 7">
    <name type="scientific">Klebsormidium nitens</name>
    <name type="common">Green alga</name>
    <name type="synonym">Ulothrix nitens</name>
    <dbReference type="NCBI Taxonomy" id="105231"/>
    <lineage>
        <taxon>Eukaryota</taxon>
        <taxon>Viridiplantae</taxon>
        <taxon>Streptophyta</taxon>
        <taxon>Klebsormidiophyceae</taxon>
        <taxon>Klebsormidiales</taxon>
        <taxon>Klebsormidiaceae</taxon>
        <taxon>Klebsormidium</taxon>
    </lineage>
</organism>
<keyword evidence="5" id="KW-0472">Membrane</keyword>
<name>A0A1Y1IUP9_KLENI</name>
<gene>
    <name evidence="6" type="ORF">KFL_010600010</name>
</gene>
<keyword evidence="1" id="KW-0433">Leucine-rich repeat</keyword>
<accession>A0A1Y1IUP9</accession>
<dbReference type="SUPFAM" id="SSF52058">
    <property type="entry name" value="L domain-like"/>
    <property type="match status" value="1"/>
</dbReference>
<feature type="transmembrane region" description="Helical" evidence="5">
    <location>
        <begin position="275"/>
        <end position="299"/>
    </location>
</feature>
<evidence type="ECO:0000256" key="5">
    <source>
        <dbReference type="SAM" id="Phobius"/>
    </source>
</evidence>
<dbReference type="InterPro" id="IPR001611">
    <property type="entry name" value="Leu-rich_rpt"/>
</dbReference>
<dbReference type="FunFam" id="3.80.10.10:FF:000041">
    <property type="entry name" value="LRR receptor-like serine/threonine-protein kinase ERECTA"/>
    <property type="match status" value="1"/>
</dbReference>
<keyword evidence="7" id="KW-1185">Reference proteome</keyword>
<reference evidence="6 7" key="1">
    <citation type="journal article" date="2014" name="Nat. Commun.">
        <title>Klebsormidium flaccidum genome reveals primary factors for plant terrestrial adaptation.</title>
        <authorList>
            <person name="Hori K."/>
            <person name="Maruyama F."/>
            <person name="Fujisawa T."/>
            <person name="Togashi T."/>
            <person name="Yamamoto N."/>
            <person name="Seo M."/>
            <person name="Sato S."/>
            <person name="Yamada T."/>
            <person name="Mori H."/>
            <person name="Tajima N."/>
            <person name="Moriyama T."/>
            <person name="Ikeuchi M."/>
            <person name="Watanabe M."/>
            <person name="Wada H."/>
            <person name="Kobayashi K."/>
            <person name="Saito M."/>
            <person name="Masuda T."/>
            <person name="Sasaki-Sekimoto Y."/>
            <person name="Mashiguchi K."/>
            <person name="Awai K."/>
            <person name="Shimojima M."/>
            <person name="Masuda S."/>
            <person name="Iwai M."/>
            <person name="Nobusawa T."/>
            <person name="Narise T."/>
            <person name="Kondo S."/>
            <person name="Saito H."/>
            <person name="Sato R."/>
            <person name="Murakawa M."/>
            <person name="Ihara Y."/>
            <person name="Oshima-Yamada Y."/>
            <person name="Ohtaka K."/>
            <person name="Satoh M."/>
            <person name="Sonobe K."/>
            <person name="Ishii M."/>
            <person name="Ohtani R."/>
            <person name="Kanamori-Sato M."/>
            <person name="Honoki R."/>
            <person name="Miyazaki D."/>
            <person name="Mochizuki H."/>
            <person name="Umetsu J."/>
            <person name="Higashi K."/>
            <person name="Shibata D."/>
            <person name="Kamiya Y."/>
            <person name="Sato N."/>
            <person name="Nakamura Y."/>
            <person name="Tabata S."/>
            <person name="Ida S."/>
            <person name="Kurokawa K."/>
            <person name="Ohta H."/>
        </authorList>
    </citation>
    <scope>NUCLEOTIDE SEQUENCE [LARGE SCALE GENOMIC DNA]</scope>
    <source>
        <strain evidence="6 7">NIES-2285</strain>
    </source>
</reference>
<evidence type="ECO:0000313" key="6">
    <source>
        <dbReference type="EMBL" id="GAQ92576.1"/>
    </source>
</evidence>
<dbReference type="PANTHER" id="PTHR47988">
    <property type="entry name" value="SOMATIC EMBRYOGENESIS RECEPTOR KINASE 1"/>
    <property type="match status" value="1"/>
</dbReference>
<evidence type="ECO:0000256" key="4">
    <source>
        <dbReference type="ARBA" id="ARBA00023180"/>
    </source>
</evidence>
<dbReference type="OrthoDB" id="676979at2759"/>
<proteinExistence type="predicted"/>
<evidence type="ECO:0000313" key="7">
    <source>
        <dbReference type="Proteomes" id="UP000054558"/>
    </source>
</evidence>
<sequence>MFSPAPSPPELGRLTGLVDLSLSSNGLSGPTPPELVSLTRLRFLQLHDNALSGLVPPELGRLSRLTVLDLSYNELSGPIPAMLGSLTDLYLFNLSFTDTSCEVLDMSRLKKVSRLGLPCSPPPSFKHNNLTYVALSVSNNIPTRHLDLSSVPDSCKIVNLTGSHPDLESIRFWGACDEGCVVSLAGTGARLGRRTRRQVCLSRISVFLSGDIPFPLYNDESRFLGVLSNAHGNYTLADPDFVDLIDLGRDGRAYTGVGFSRVQAGNLCGNPEAKVVTALVFGVFAVLSLVATISIVAVARWRRRVRGIGLETAVGGRLGFKRAGLYIWGAALGV</sequence>
<dbReference type="Proteomes" id="UP000054558">
    <property type="component" value="Unassembled WGS sequence"/>
</dbReference>
<keyword evidence="5" id="KW-1133">Transmembrane helix</keyword>
<protein>
    <submittedName>
        <fullName evidence="6">Uncharacterized protein</fullName>
    </submittedName>
</protein>
<evidence type="ECO:0000256" key="3">
    <source>
        <dbReference type="ARBA" id="ARBA00022737"/>
    </source>
</evidence>
<dbReference type="InterPro" id="IPR032675">
    <property type="entry name" value="LRR_dom_sf"/>
</dbReference>
<evidence type="ECO:0000256" key="2">
    <source>
        <dbReference type="ARBA" id="ARBA00022729"/>
    </source>
</evidence>
<keyword evidence="5" id="KW-0812">Transmembrane</keyword>
<dbReference type="EMBL" id="DF238009">
    <property type="protein sequence ID" value="GAQ92576.1"/>
    <property type="molecule type" value="Genomic_DNA"/>
</dbReference>
<evidence type="ECO:0000256" key="1">
    <source>
        <dbReference type="ARBA" id="ARBA00022614"/>
    </source>
</evidence>
<dbReference type="Pfam" id="PF00560">
    <property type="entry name" value="LRR_1"/>
    <property type="match status" value="3"/>
</dbReference>
<keyword evidence="2" id="KW-0732">Signal</keyword>